<accession>R9P8P3</accession>
<proteinExistence type="predicted"/>
<gene>
    <name evidence="1" type="ORF">PHSY_002021</name>
</gene>
<dbReference type="Proteomes" id="UP000014071">
    <property type="component" value="Unassembled WGS sequence"/>
</dbReference>
<keyword evidence="2" id="KW-1185">Reference proteome</keyword>
<evidence type="ECO:0000313" key="2">
    <source>
        <dbReference type="Proteomes" id="UP000014071"/>
    </source>
</evidence>
<protein>
    <submittedName>
        <fullName evidence="1">Lipase/esterase</fullName>
    </submittedName>
</protein>
<organism evidence="1 2">
    <name type="scientific">Pseudozyma hubeiensis (strain SY62)</name>
    <name type="common">Yeast</name>
    <dbReference type="NCBI Taxonomy" id="1305764"/>
    <lineage>
        <taxon>Eukaryota</taxon>
        <taxon>Fungi</taxon>
        <taxon>Dikarya</taxon>
        <taxon>Basidiomycota</taxon>
        <taxon>Ustilaginomycotina</taxon>
        <taxon>Ustilaginomycetes</taxon>
        <taxon>Ustilaginales</taxon>
        <taxon>Ustilaginaceae</taxon>
        <taxon>Pseudozyma</taxon>
    </lineage>
</organism>
<sequence>MHNRCEPECPVQFAVSALDSNVDRSLEPACALRRREELLLQIRNMVEGFDANVLGLKGSLPMRFAIDLLRLQPHLKVALMRSYFGMNQLGNQNDFARQGDDKPERQHIVVFGRVEMIWP</sequence>
<dbReference type="HOGENOM" id="CLU_2062517_0_0_1"/>
<dbReference type="RefSeq" id="XP_012188037.1">
    <property type="nucleotide sequence ID" value="XM_012332647.1"/>
</dbReference>
<dbReference type="GeneID" id="24107316"/>
<reference evidence="2" key="1">
    <citation type="journal article" date="2013" name="Genome Announc.">
        <title>Draft genome sequence of the basidiomycetous yeast-like fungus Pseudozyma hubeiensis SY62, which produces an abundant amount of the biosurfactant mannosylerythritol lipids.</title>
        <authorList>
            <person name="Konishi M."/>
            <person name="Hatada Y."/>
            <person name="Horiuchi J."/>
        </authorList>
    </citation>
    <scope>NUCLEOTIDE SEQUENCE [LARGE SCALE GENOMIC DNA]</scope>
    <source>
        <strain evidence="2">SY62</strain>
    </source>
</reference>
<dbReference type="EMBL" id="DF238784">
    <property type="protein sequence ID" value="GAC94450.1"/>
    <property type="molecule type" value="Genomic_DNA"/>
</dbReference>
<evidence type="ECO:0000313" key="1">
    <source>
        <dbReference type="EMBL" id="GAC94450.1"/>
    </source>
</evidence>
<name>R9P8P3_PSEHS</name>
<dbReference type="AlphaFoldDB" id="R9P8P3"/>